<comment type="similarity">
    <text evidence="1 7">Belongs to the TRAFAC class translation factor GTPase superfamily. Classic translation factor GTPase family. EF-G/EF-2 subfamily.</text>
</comment>
<dbReference type="Gene3D" id="2.40.30.10">
    <property type="entry name" value="Translation factors"/>
    <property type="match status" value="1"/>
</dbReference>
<dbReference type="CDD" id="cd03713">
    <property type="entry name" value="EFG_mtEFG_C"/>
    <property type="match status" value="1"/>
</dbReference>
<evidence type="ECO:0000256" key="3">
    <source>
        <dbReference type="ARBA" id="ARBA00022768"/>
    </source>
</evidence>
<dbReference type="InterPro" id="IPR009000">
    <property type="entry name" value="Transl_B-barrel_sf"/>
</dbReference>
<evidence type="ECO:0000256" key="5">
    <source>
        <dbReference type="ARBA" id="ARBA00023134"/>
    </source>
</evidence>
<dbReference type="EMBL" id="JBFSHR010000003">
    <property type="protein sequence ID" value="MEX6428534.1"/>
    <property type="molecule type" value="Genomic_DNA"/>
</dbReference>
<dbReference type="InterPro" id="IPR000640">
    <property type="entry name" value="EFG_V-like"/>
</dbReference>
<keyword evidence="5 7" id="KW-0342">GTP-binding</keyword>
<dbReference type="PROSITE" id="PS00301">
    <property type="entry name" value="G_TR_1"/>
    <property type="match status" value="1"/>
</dbReference>
<evidence type="ECO:0000256" key="4">
    <source>
        <dbReference type="ARBA" id="ARBA00022917"/>
    </source>
</evidence>
<dbReference type="PROSITE" id="PS51722">
    <property type="entry name" value="G_TR_2"/>
    <property type="match status" value="1"/>
</dbReference>
<dbReference type="Gene3D" id="3.40.50.300">
    <property type="entry name" value="P-loop containing nucleotide triphosphate hydrolases"/>
    <property type="match status" value="1"/>
</dbReference>
<dbReference type="Proteomes" id="UP001560267">
    <property type="component" value="Unassembled WGS sequence"/>
</dbReference>
<dbReference type="PANTHER" id="PTHR43261">
    <property type="entry name" value="TRANSLATION ELONGATION FACTOR G-RELATED"/>
    <property type="match status" value="1"/>
</dbReference>
<dbReference type="HAMAP" id="MF_00054_B">
    <property type="entry name" value="EF_G_EF_2_B"/>
    <property type="match status" value="1"/>
</dbReference>
<evidence type="ECO:0000256" key="6">
    <source>
        <dbReference type="ARBA" id="ARBA00024731"/>
    </source>
</evidence>
<dbReference type="NCBIfam" id="TIGR00484">
    <property type="entry name" value="EF-G"/>
    <property type="match status" value="1"/>
</dbReference>
<dbReference type="SUPFAM" id="SSF54211">
    <property type="entry name" value="Ribosomal protein S5 domain 2-like"/>
    <property type="match status" value="1"/>
</dbReference>
<dbReference type="GO" id="GO:0003746">
    <property type="term" value="F:translation elongation factor activity"/>
    <property type="evidence" value="ECO:0007669"/>
    <property type="project" value="UniProtKB-KW"/>
</dbReference>
<dbReference type="SMART" id="SM00838">
    <property type="entry name" value="EFG_C"/>
    <property type="match status" value="1"/>
</dbReference>
<dbReference type="SUPFAM" id="SSF54980">
    <property type="entry name" value="EF-G C-terminal domain-like"/>
    <property type="match status" value="2"/>
</dbReference>
<keyword evidence="11" id="KW-1185">Reference proteome</keyword>
<dbReference type="NCBIfam" id="NF009381">
    <property type="entry name" value="PRK12740.1-5"/>
    <property type="match status" value="1"/>
</dbReference>
<dbReference type="InterPro" id="IPR027417">
    <property type="entry name" value="P-loop_NTPase"/>
</dbReference>
<evidence type="ECO:0000256" key="2">
    <source>
        <dbReference type="ARBA" id="ARBA00022741"/>
    </source>
</evidence>
<dbReference type="Pfam" id="PF22042">
    <property type="entry name" value="EF-G_D2"/>
    <property type="match status" value="1"/>
</dbReference>
<gene>
    <name evidence="7 10" type="primary">fusA</name>
    <name evidence="10" type="ORF">AB6A68_01575</name>
</gene>
<protein>
    <recommendedName>
        <fullName evidence="7 8">Elongation factor G</fullName>
        <shortName evidence="7">EF-G</shortName>
    </recommendedName>
</protein>
<dbReference type="InterPro" id="IPR009022">
    <property type="entry name" value="EFG_III"/>
</dbReference>
<dbReference type="InterPro" id="IPR031157">
    <property type="entry name" value="G_TR_CS"/>
</dbReference>
<comment type="function">
    <text evidence="6 7">Catalyzes the GTP-dependent ribosomal translocation step during translation elongation. During this step, the ribosome changes from the pre-translocational (PRE) to the post-translocational (POST) state as the newly formed A-site-bound peptidyl-tRNA and P-site-bound deacylated tRNA move to the P and E sites, respectively. Catalyzes the coordinated movement of the two tRNA molecules, the mRNA and conformational changes in the ribosome.</text>
</comment>
<dbReference type="InterPro" id="IPR005225">
    <property type="entry name" value="Small_GTP-bd"/>
</dbReference>
<dbReference type="NCBIfam" id="NF009379">
    <property type="entry name" value="PRK12740.1-3"/>
    <property type="match status" value="1"/>
</dbReference>
<feature type="binding site" evidence="7">
    <location>
        <begin position="83"/>
        <end position="87"/>
    </location>
    <ligand>
        <name>GTP</name>
        <dbReference type="ChEBI" id="CHEBI:37565"/>
    </ligand>
</feature>
<dbReference type="Gene3D" id="3.30.70.870">
    <property type="entry name" value="Elongation Factor G (Translational Gtpase), domain 3"/>
    <property type="match status" value="1"/>
</dbReference>
<dbReference type="CDD" id="cd04088">
    <property type="entry name" value="EFG_mtEFG_II"/>
    <property type="match status" value="1"/>
</dbReference>
<dbReference type="Pfam" id="PF03764">
    <property type="entry name" value="EFG_IV"/>
    <property type="match status" value="1"/>
</dbReference>
<comment type="caution">
    <text evidence="10">The sequence shown here is derived from an EMBL/GenBank/DDBJ whole genome shotgun (WGS) entry which is preliminary data.</text>
</comment>
<dbReference type="InterPro" id="IPR035647">
    <property type="entry name" value="EFG_III/V"/>
</dbReference>
<feature type="binding site" evidence="7">
    <location>
        <begin position="19"/>
        <end position="26"/>
    </location>
    <ligand>
        <name>GTP</name>
        <dbReference type="ChEBI" id="CHEBI:37565"/>
    </ligand>
</feature>
<dbReference type="PRINTS" id="PR00315">
    <property type="entry name" value="ELONGATNFCT"/>
</dbReference>
<dbReference type="Gene3D" id="3.30.230.10">
    <property type="match status" value="1"/>
</dbReference>
<dbReference type="SUPFAM" id="SSF50447">
    <property type="entry name" value="Translation proteins"/>
    <property type="match status" value="1"/>
</dbReference>
<evidence type="ECO:0000313" key="10">
    <source>
        <dbReference type="EMBL" id="MEX6428534.1"/>
    </source>
</evidence>
<evidence type="ECO:0000256" key="7">
    <source>
        <dbReference type="HAMAP-Rule" id="MF_00054"/>
    </source>
</evidence>
<dbReference type="CDD" id="cd01886">
    <property type="entry name" value="EF-G"/>
    <property type="match status" value="1"/>
</dbReference>
<evidence type="ECO:0000313" key="11">
    <source>
        <dbReference type="Proteomes" id="UP001560267"/>
    </source>
</evidence>
<name>A0ABV3Y222_9ACTN</name>
<proteinExistence type="inferred from homology"/>
<comment type="subcellular location">
    <subcellularLocation>
        <location evidence="7">Cytoplasm</location>
    </subcellularLocation>
</comment>
<dbReference type="CDD" id="cd01434">
    <property type="entry name" value="EFG_mtEFG1_IV"/>
    <property type="match status" value="1"/>
</dbReference>
<evidence type="ECO:0000259" key="9">
    <source>
        <dbReference type="PROSITE" id="PS51722"/>
    </source>
</evidence>
<reference evidence="10 11" key="1">
    <citation type="submission" date="2024-07" db="EMBL/GenBank/DDBJ databases">
        <title>Draft Genome Sequence of Ferrimicrobium acidiphilum Strain YE2023, Isolated from a Pulp of Bioleach Reactor.</title>
        <authorList>
            <person name="Elkina Y.A."/>
            <person name="Bulaeva A.G."/>
            <person name="Beletsky A.V."/>
            <person name="Mardanov A.V."/>
        </authorList>
    </citation>
    <scope>NUCLEOTIDE SEQUENCE [LARGE SCALE GENOMIC DNA]</scope>
    <source>
        <strain evidence="10 11">YE2023</strain>
    </source>
</reference>
<keyword evidence="4 7" id="KW-0648">Protein biosynthesis</keyword>
<dbReference type="InterPro" id="IPR000795">
    <property type="entry name" value="T_Tr_GTP-bd_dom"/>
</dbReference>
<keyword evidence="7" id="KW-0963">Cytoplasm</keyword>
<accession>A0ABV3Y222</accession>
<dbReference type="InterPro" id="IPR047872">
    <property type="entry name" value="EFG_IV"/>
</dbReference>
<dbReference type="InterPro" id="IPR004540">
    <property type="entry name" value="Transl_elong_EFG/EF2"/>
</dbReference>
<dbReference type="Pfam" id="PF00679">
    <property type="entry name" value="EFG_C"/>
    <property type="match status" value="1"/>
</dbReference>
<keyword evidence="3 7" id="KW-0251">Elongation factor</keyword>
<evidence type="ECO:0000256" key="8">
    <source>
        <dbReference type="NCBIfam" id="TIGR00484"/>
    </source>
</evidence>
<dbReference type="InterPro" id="IPR035649">
    <property type="entry name" value="EFG_V"/>
</dbReference>
<dbReference type="SUPFAM" id="SSF52540">
    <property type="entry name" value="P-loop containing nucleoside triphosphate hydrolases"/>
    <property type="match status" value="1"/>
</dbReference>
<dbReference type="PANTHER" id="PTHR43261:SF1">
    <property type="entry name" value="RIBOSOME-RELEASING FACTOR 2, MITOCHONDRIAL"/>
    <property type="match status" value="1"/>
</dbReference>
<dbReference type="InterPro" id="IPR005517">
    <property type="entry name" value="Transl_elong_EFG/EF2_IV"/>
</dbReference>
<dbReference type="Pfam" id="PF14492">
    <property type="entry name" value="EFG_III"/>
    <property type="match status" value="1"/>
</dbReference>
<dbReference type="NCBIfam" id="TIGR00231">
    <property type="entry name" value="small_GTP"/>
    <property type="match status" value="1"/>
</dbReference>
<keyword evidence="2 7" id="KW-0547">Nucleotide-binding</keyword>
<dbReference type="InterPro" id="IPR020568">
    <property type="entry name" value="Ribosomal_Su5_D2-typ_SF"/>
</dbReference>
<dbReference type="InterPro" id="IPR014721">
    <property type="entry name" value="Ribsml_uS5_D2-typ_fold_subgr"/>
</dbReference>
<feature type="domain" description="Tr-type G" evidence="9">
    <location>
        <begin position="10"/>
        <end position="284"/>
    </location>
</feature>
<sequence>MATKREIPLERIRNIGIMAHIDAGKTTTTERILYYTGKNYKIGEVHEGAATMDWMPQEQERGITITSAATTAFWKDHRINIIDTPGHVDFTVEVERSLRVLDGAVAVFDAVAGVEPQTETVWRQGNKYAVPRICFVNKMDRVGANFERCVEMIKDRLDANPLVIQLPIGSESDFLGVIDLLHMEAILWDEGMGDKFHAEAIPSHLEAAAEKAHRELIDVLSNFDDELMELYIGDEEISPEFLIGAIRKATIANSLVPVLCGSAFKNKGVQPLLDAVVDYLPSPVDIKPAVGTSLSGAEMLEREPSDDAPFSALAFKIMTDPFVGKLTYFRVYSGTLEKGATVLNSTKDKKERLGRILLMHANHREDIDSVAAGDIVAAVGFKNTTTGDTLCDPSKPIILESLEFPDPVIHVAVEPKTKADQEKMSRALFALSEEDPTFRVRSDQETGQTVISGMGELHLEVLVDRMLREFKVDANVGKPQVAYRETIRKPVERIEERYVRQTGGRGQYGHVVINVEPLGTGSGYEFVDKITGGVIPKEYIPAVDAGIQDALGSGVLAGYPVQDLRVTLVFGSYHDVDSSEMAFRIAGSMAVKKAVRAADPVLLEPIMAVEVVTPDDYMGDVIGDLSSRRGRVEGMDQVGNNQVIRALVPLSEMFGYATDLRSRTQGRATYTMQFHAYQEVPDSIAAEIVRKVRGE</sequence>
<dbReference type="SMART" id="SM00889">
    <property type="entry name" value="EFG_IV"/>
    <property type="match status" value="1"/>
</dbReference>
<organism evidence="10 11">
    <name type="scientific">Ferrimicrobium acidiphilum</name>
    <dbReference type="NCBI Taxonomy" id="121039"/>
    <lineage>
        <taxon>Bacteria</taxon>
        <taxon>Bacillati</taxon>
        <taxon>Actinomycetota</taxon>
        <taxon>Acidimicrobiia</taxon>
        <taxon>Acidimicrobiales</taxon>
        <taxon>Acidimicrobiaceae</taxon>
        <taxon>Ferrimicrobium</taxon>
    </lineage>
</organism>
<dbReference type="Pfam" id="PF00009">
    <property type="entry name" value="GTP_EFTU"/>
    <property type="match status" value="1"/>
</dbReference>
<dbReference type="InterPro" id="IPR041095">
    <property type="entry name" value="EFG_II"/>
</dbReference>
<dbReference type="RefSeq" id="WP_298447592.1">
    <property type="nucleotide sequence ID" value="NZ_JBFSHR010000003.1"/>
</dbReference>
<evidence type="ECO:0000256" key="1">
    <source>
        <dbReference type="ARBA" id="ARBA00005870"/>
    </source>
</evidence>
<dbReference type="CDD" id="cd16262">
    <property type="entry name" value="EFG_III"/>
    <property type="match status" value="1"/>
</dbReference>
<dbReference type="Gene3D" id="3.30.70.240">
    <property type="match status" value="1"/>
</dbReference>
<feature type="binding site" evidence="7">
    <location>
        <begin position="137"/>
        <end position="140"/>
    </location>
    <ligand>
        <name>GTP</name>
        <dbReference type="ChEBI" id="CHEBI:37565"/>
    </ligand>
</feature>
<dbReference type="InterPro" id="IPR053905">
    <property type="entry name" value="EF-G-like_DII"/>
</dbReference>